<organism evidence="4">
    <name type="scientific">Paulinella longichromatophora</name>
    <dbReference type="NCBI Taxonomy" id="1708747"/>
    <lineage>
        <taxon>Eukaryota</taxon>
        <taxon>Sar</taxon>
        <taxon>Rhizaria</taxon>
        <taxon>Cercozoa</taxon>
        <taxon>Imbricatea</taxon>
        <taxon>Silicofilosea</taxon>
        <taxon>Euglyphida</taxon>
        <taxon>Paulinellidae</taxon>
        <taxon>Paulinella</taxon>
    </lineage>
</organism>
<keyword evidence="4" id="KW-0934">Plastid</keyword>
<dbReference type="InterPro" id="IPR004538">
    <property type="entry name" value="Hemolysin_A/TlyA"/>
</dbReference>
<dbReference type="SUPFAM" id="SSF53335">
    <property type="entry name" value="S-adenosyl-L-methionine-dependent methyltransferases"/>
    <property type="match status" value="1"/>
</dbReference>
<dbReference type="GO" id="GO:0008168">
    <property type="term" value="F:methyltransferase activity"/>
    <property type="evidence" value="ECO:0007669"/>
    <property type="project" value="InterPro"/>
</dbReference>
<gene>
    <name evidence="4" type="ORF">PLO_146</name>
</gene>
<evidence type="ECO:0000313" key="4">
    <source>
        <dbReference type="EMBL" id="AUG32153.1"/>
    </source>
</evidence>
<dbReference type="PIRSF" id="PIRSF005578">
    <property type="entry name" value="TlyA"/>
    <property type="match status" value="1"/>
</dbReference>
<evidence type="ECO:0000259" key="3">
    <source>
        <dbReference type="Pfam" id="PF01728"/>
    </source>
</evidence>
<reference evidence="4" key="1">
    <citation type="submission" date="2017-10" db="EMBL/GenBank/DDBJ databases">
        <title>Paulinella longichromatophora chromatophore genome.</title>
        <authorList>
            <person name="Lhee D."/>
            <person name="Yoon H.S."/>
        </authorList>
    </citation>
    <scope>NUCLEOTIDE SEQUENCE</scope>
</reference>
<dbReference type="AlphaFoldDB" id="A0A2H4ZNR2"/>
<dbReference type="GO" id="GO:0032259">
    <property type="term" value="P:methylation"/>
    <property type="evidence" value="ECO:0007669"/>
    <property type="project" value="InterPro"/>
</dbReference>
<keyword evidence="1" id="KW-0694">RNA-binding</keyword>
<dbReference type="InterPro" id="IPR047048">
    <property type="entry name" value="TlyA"/>
</dbReference>
<dbReference type="InterPro" id="IPR002877">
    <property type="entry name" value="RNA_MeTrfase_FtsJ_dom"/>
</dbReference>
<name>A0A2H4ZNR2_9EUKA</name>
<dbReference type="EMBL" id="MG264610">
    <property type="protein sequence ID" value="AUG32153.1"/>
    <property type="molecule type" value="Genomic_DNA"/>
</dbReference>
<dbReference type="Gene3D" id="3.10.290.10">
    <property type="entry name" value="RNA-binding S4 domain"/>
    <property type="match status" value="1"/>
</dbReference>
<proteinExistence type="inferred from homology"/>
<dbReference type="PANTHER" id="PTHR32319:SF0">
    <property type="entry name" value="BACTERIAL HEMOLYSIN-LIKE PROTEIN"/>
    <property type="match status" value="1"/>
</dbReference>
<sequence length="282" mass="31647">MTQKQRLDLHLLRLGLVTDYRHAQQLILAGKVRDHHGQLLDKPGYQVCVNLIPFIERQPRFVSRGGEKLAAALEYFSIRVNNRVCLDGGISTGGFSDCLLQNGASRIYGIDVGYGQIAWKLRTDSRIILKERTNMRYLDFNDLYTETAILPDLAVIDMSFISLTSILPALKRLVVNPTSDIILLVKPQFEVGREYLTKGGVVRAPAAHLYAIKKIIAATLSQQWQPIDLMCSPITGPAGNHEYLLWASSNEFHRKSTADTKVAGNNLAFWSKVELLVRETLK</sequence>
<dbReference type="Pfam" id="PF01728">
    <property type="entry name" value="FtsJ"/>
    <property type="match status" value="1"/>
</dbReference>
<feature type="domain" description="Ribosomal RNA methyltransferase FtsJ" evidence="3">
    <location>
        <begin position="61"/>
        <end position="247"/>
    </location>
</feature>
<dbReference type="InterPro" id="IPR029063">
    <property type="entry name" value="SAM-dependent_MTases_sf"/>
</dbReference>
<geneLocation type="plastid" evidence="4"/>
<dbReference type="PANTHER" id="PTHR32319">
    <property type="entry name" value="BACTERIAL HEMOLYSIN-LIKE PROTEIN"/>
    <property type="match status" value="1"/>
</dbReference>
<dbReference type="Gene3D" id="3.40.50.150">
    <property type="entry name" value="Vaccinia Virus protein VP39"/>
    <property type="match status" value="1"/>
</dbReference>
<dbReference type="InterPro" id="IPR036986">
    <property type="entry name" value="S4_RNA-bd_sf"/>
</dbReference>
<dbReference type="GO" id="GO:0003723">
    <property type="term" value="F:RNA binding"/>
    <property type="evidence" value="ECO:0007669"/>
    <property type="project" value="UniProtKB-KW"/>
</dbReference>
<comment type="similarity">
    <text evidence="2">Belongs to the TlyA family.</text>
</comment>
<accession>A0A2H4ZNR2</accession>
<protein>
    <submittedName>
        <fullName evidence="4">Hemolysin A</fullName>
    </submittedName>
</protein>
<evidence type="ECO:0000256" key="2">
    <source>
        <dbReference type="ARBA" id="ARBA00029460"/>
    </source>
</evidence>
<dbReference type="SUPFAM" id="SSF55174">
    <property type="entry name" value="Alpha-L RNA-binding motif"/>
    <property type="match status" value="1"/>
</dbReference>
<evidence type="ECO:0000256" key="1">
    <source>
        <dbReference type="ARBA" id="ARBA00022884"/>
    </source>
</evidence>
<dbReference type="NCBIfam" id="TIGR00478">
    <property type="entry name" value="tly"/>
    <property type="match status" value="1"/>
</dbReference>